<dbReference type="SUPFAM" id="SSF53335">
    <property type="entry name" value="S-adenosyl-L-methionine-dependent methyltransferases"/>
    <property type="match status" value="1"/>
</dbReference>
<dbReference type="GO" id="GO:0008650">
    <property type="term" value="F:rRNA (uridine-2'-O-)-methyltransferase activity"/>
    <property type="evidence" value="ECO:0007669"/>
    <property type="project" value="TreeGrafter"/>
</dbReference>
<feature type="region of interest" description="Disordered" evidence="7">
    <location>
        <begin position="173"/>
        <end position="236"/>
    </location>
</feature>
<dbReference type="EMBL" id="QWIM01000460">
    <property type="protein sequence ID" value="RMY34376.1"/>
    <property type="molecule type" value="Genomic_DNA"/>
</dbReference>
<proteinExistence type="inferred from homology"/>
<dbReference type="Proteomes" id="UP000271337">
    <property type="component" value="Unassembled WGS sequence"/>
</dbReference>
<dbReference type="InterPro" id="IPR002877">
    <property type="entry name" value="RNA_MeTrfase_FtsJ_dom"/>
</dbReference>
<accession>A0A3M7B3V0</accession>
<gene>
    <name evidence="10" type="ORF">D0866_05292</name>
    <name evidence="9" type="ORF">D0867_10286</name>
</gene>
<comment type="similarity">
    <text evidence="1">Belongs to the class I-like SAM-binding methyltransferase superfamily. RNA methyltransferase RlmE family.</text>
</comment>
<dbReference type="EMBL" id="QWIL01001327">
    <property type="protein sequence ID" value="RMY04636.1"/>
    <property type="molecule type" value="Genomic_DNA"/>
</dbReference>
<evidence type="ECO:0000256" key="2">
    <source>
        <dbReference type="ARBA" id="ARBA00022552"/>
    </source>
</evidence>
<feature type="compositionally biased region" description="Acidic residues" evidence="7">
    <location>
        <begin position="182"/>
        <end position="195"/>
    </location>
</feature>
<dbReference type="Gene3D" id="3.40.50.150">
    <property type="entry name" value="Vaccinia Virus protein VP39"/>
    <property type="match status" value="1"/>
</dbReference>
<evidence type="ECO:0000256" key="5">
    <source>
        <dbReference type="ARBA" id="ARBA00022691"/>
    </source>
</evidence>
<evidence type="ECO:0000256" key="7">
    <source>
        <dbReference type="SAM" id="MobiDB-lite"/>
    </source>
</evidence>
<dbReference type="HAMAP" id="MF_01547">
    <property type="entry name" value="RNA_methyltr_E"/>
    <property type="match status" value="1"/>
</dbReference>
<evidence type="ECO:0000313" key="9">
    <source>
        <dbReference type="EMBL" id="RMY04636.1"/>
    </source>
</evidence>
<evidence type="ECO:0000313" key="10">
    <source>
        <dbReference type="EMBL" id="RMY34376.1"/>
    </source>
</evidence>
<name>A0A3M7B3V0_HORWE</name>
<reference evidence="11 12" key="1">
    <citation type="journal article" date="2018" name="BMC Genomics">
        <title>Genomic evidence for intraspecific hybridization in a clonal and extremely halotolerant yeast.</title>
        <authorList>
            <person name="Gostincar C."/>
            <person name="Stajich J.E."/>
            <person name="Zupancic J."/>
            <person name="Zalar P."/>
            <person name="Gunde-Cimerman N."/>
        </authorList>
    </citation>
    <scope>NUCLEOTIDE SEQUENCE [LARGE SCALE GENOMIC DNA]</scope>
    <source>
        <strain evidence="10 12">EXF-6651</strain>
        <strain evidence="9 11">EXF-6669</strain>
    </source>
</reference>
<evidence type="ECO:0000313" key="12">
    <source>
        <dbReference type="Proteomes" id="UP000276864"/>
    </source>
</evidence>
<dbReference type="AlphaFoldDB" id="A0A3M7B3V0"/>
<dbReference type="Pfam" id="PF01728">
    <property type="entry name" value="FtsJ"/>
    <property type="match status" value="1"/>
</dbReference>
<evidence type="ECO:0000256" key="4">
    <source>
        <dbReference type="ARBA" id="ARBA00022679"/>
    </source>
</evidence>
<dbReference type="InterPro" id="IPR015507">
    <property type="entry name" value="rRNA-MeTfrase_E"/>
</dbReference>
<keyword evidence="2" id="KW-0698">rRNA processing</keyword>
<keyword evidence="5" id="KW-0949">S-adenosyl-L-methionine</keyword>
<evidence type="ECO:0000256" key="6">
    <source>
        <dbReference type="ARBA" id="ARBA00041184"/>
    </source>
</evidence>
<comment type="caution">
    <text evidence="10">The sequence shown here is derived from an EMBL/GenBank/DDBJ whole genome shotgun (WGS) entry which is preliminary data.</text>
</comment>
<dbReference type="Proteomes" id="UP000276864">
    <property type="component" value="Unassembled WGS sequence"/>
</dbReference>
<organism evidence="10 12">
    <name type="scientific">Hortaea werneckii</name>
    <name type="common">Black yeast</name>
    <name type="synonym">Cladosporium werneckii</name>
    <dbReference type="NCBI Taxonomy" id="91943"/>
    <lineage>
        <taxon>Eukaryota</taxon>
        <taxon>Fungi</taxon>
        <taxon>Dikarya</taxon>
        <taxon>Ascomycota</taxon>
        <taxon>Pezizomycotina</taxon>
        <taxon>Dothideomycetes</taxon>
        <taxon>Dothideomycetidae</taxon>
        <taxon>Mycosphaerellales</taxon>
        <taxon>Teratosphaeriaceae</taxon>
        <taxon>Hortaea</taxon>
    </lineage>
</organism>
<dbReference type="InterPro" id="IPR050082">
    <property type="entry name" value="RNA_methyltr_RlmE"/>
</dbReference>
<dbReference type="VEuPathDB" id="FungiDB:BTJ68_00364"/>
<evidence type="ECO:0000259" key="8">
    <source>
        <dbReference type="Pfam" id="PF01728"/>
    </source>
</evidence>
<dbReference type="GO" id="GO:0005739">
    <property type="term" value="C:mitochondrion"/>
    <property type="evidence" value="ECO:0007669"/>
    <property type="project" value="TreeGrafter"/>
</dbReference>
<dbReference type="InterPro" id="IPR029063">
    <property type="entry name" value="SAM-dependent_MTases_sf"/>
</dbReference>
<feature type="compositionally biased region" description="Basic and acidic residues" evidence="7">
    <location>
        <begin position="196"/>
        <end position="236"/>
    </location>
</feature>
<dbReference type="PANTHER" id="PTHR10920:SF18">
    <property type="entry name" value="RRNA METHYLTRANSFERASE 2, MITOCHONDRIAL"/>
    <property type="match status" value="1"/>
</dbReference>
<evidence type="ECO:0000313" key="11">
    <source>
        <dbReference type="Proteomes" id="UP000271337"/>
    </source>
</evidence>
<evidence type="ECO:0000256" key="1">
    <source>
        <dbReference type="ARBA" id="ARBA00009258"/>
    </source>
</evidence>
<feature type="compositionally biased region" description="Low complexity" evidence="7">
    <location>
        <begin position="51"/>
        <end position="61"/>
    </location>
</feature>
<sequence>MLTKAVARLPTELRLLLICDTRGAALPARPNIPTPWSPSACPRSPHPHLQARSASSASSSRWKTRQSNDSYAREAKVAGLKSRAAFKLLEINDKYRLFRSGDTVVDLGYAPGSWSQVALNRTQPGGRVVGIDIIPAQPPRGVSTLQGDFLSVEIREELRRFVVEGQGRPRRIEEMVRREGEGGQEGEGWTEDELEREGRGAVELERASGQREGDRRQDTPSEGRRTDKKLSQRQADEAEGRVVNVVLSDMCEPWPLVTSSWIKSVSNPWRRMMNTSGLSFRDHAGSMDLCHAALTFAFDTLSAGGNFLCKFYQGEEDKALELRLKKLFDKTYRIKPDSSRKESKEAYLVGLRRKAGAFGRAEAMFLTSHGVNPVREARDLNLAEESQFFYALLRIKTCLPRFEERQD</sequence>
<keyword evidence="3" id="KW-0489">Methyltransferase</keyword>
<protein>
    <recommendedName>
        <fullName evidence="6">rRNA methyltransferase 2, mitochondrial</fullName>
    </recommendedName>
</protein>
<feature type="domain" description="Ribosomal RNA methyltransferase FtsJ" evidence="8">
    <location>
        <begin position="81"/>
        <end position="353"/>
    </location>
</feature>
<feature type="region of interest" description="Disordered" evidence="7">
    <location>
        <begin position="36"/>
        <end position="68"/>
    </location>
</feature>
<keyword evidence="4" id="KW-0808">Transferase</keyword>
<evidence type="ECO:0000256" key="3">
    <source>
        <dbReference type="ARBA" id="ARBA00022603"/>
    </source>
</evidence>
<dbReference type="PANTHER" id="PTHR10920">
    <property type="entry name" value="RIBOSOMAL RNA METHYLTRANSFERASE"/>
    <property type="match status" value="1"/>
</dbReference>
<dbReference type="OrthoDB" id="20105at2759"/>